<dbReference type="PANTHER" id="PTHR43798">
    <property type="entry name" value="MONOACYLGLYCEROL LIPASE"/>
    <property type="match status" value="1"/>
</dbReference>
<dbReference type="PANTHER" id="PTHR43798:SF5">
    <property type="entry name" value="MONOACYLGLYCEROL LIPASE ABHD6"/>
    <property type="match status" value="1"/>
</dbReference>
<dbReference type="GO" id="GO:0047372">
    <property type="term" value="F:monoacylglycerol lipase activity"/>
    <property type="evidence" value="ECO:0007669"/>
    <property type="project" value="TreeGrafter"/>
</dbReference>
<dbReference type="Proteomes" id="UP000199515">
    <property type="component" value="Unassembled WGS sequence"/>
</dbReference>
<proteinExistence type="predicted"/>
<reference evidence="2 3" key="1">
    <citation type="submission" date="2016-10" db="EMBL/GenBank/DDBJ databases">
        <authorList>
            <person name="de Groot N.N."/>
        </authorList>
    </citation>
    <scope>NUCLEOTIDE SEQUENCE [LARGE SCALE GENOMIC DNA]</scope>
    <source>
        <strain evidence="2 3">CPCC 202699</strain>
    </source>
</reference>
<keyword evidence="3" id="KW-1185">Reference proteome</keyword>
<protein>
    <submittedName>
        <fullName evidence="2">Pimeloyl-ACP methyl ester carboxylesterase</fullName>
    </submittedName>
</protein>
<dbReference type="SUPFAM" id="SSF53474">
    <property type="entry name" value="alpha/beta-Hydrolases"/>
    <property type="match status" value="1"/>
</dbReference>
<dbReference type="STRING" id="589385.SAMN05421504_103132"/>
<dbReference type="Pfam" id="PF12697">
    <property type="entry name" value="Abhydrolase_6"/>
    <property type="match status" value="1"/>
</dbReference>
<organism evidence="2 3">
    <name type="scientific">Amycolatopsis xylanica</name>
    <dbReference type="NCBI Taxonomy" id="589385"/>
    <lineage>
        <taxon>Bacteria</taxon>
        <taxon>Bacillati</taxon>
        <taxon>Actinomycetota</taxon>
        <taxon>Actinomycetes</taxon>
        <taxon>Pseudonocardiales</taxon>
        <taxon>Pseudonocardiaceae</taxon>
        <taxon>Amycolatopsis</taxon>
    </lineage>
</organism>
<accession>A0A1H3CS79</accession>
<name>A0A1H3CS79_9PSEU</name>
<evidence type="ECO:0000313" key="3">
    <source>
        <dbReference type="Proteomes" id="UP000199515"/>
    </source>
</evidence>
<dbReference type="RefSeq" id="WP_091289253.1">
    <property type="nucleotide sequence ID" value="NZ_FNON01000003.1"/>
</dbReference>
<dbReference type="AlphaFoldDB" id="A0A1H3CS79"/>
<gene>
    <name evidence="2" type="ORF">SAMN05421504_103132</name>
</gene>
<evidence type="ECO:0000313" key="2">
    <source>
        <dbReference type="EMBL" id="SDX57007.1"/>
    </source>
</evidence>
<dbReference type="GO" id="GO:0016020">
    <property type="term" value="C:membrane"/>
    <property type="evidence" value="ECO:0007669"/>
    <property type="project" value="TreeGrafter"/>
</dbReference>
<evidence type="ECO:0000259" key="1">
    <source>
        <dbReference type="Pfam" id="PF12697"/>
    </source>
</evidence>
<sequence length="233" mass="24736">MHVRQDGLAAGPTVVLLHGFGSSMRWFGDVASELAADHRVIRLDLLGHGRTGGGAQGLDAESQARAVVDALATLDITEACVAGHSFGADVALAVARLWPGVTGLVILGQAPDYSYARFPPGAFLPTTAATLAFLHRLSPWRTALSTMHPGMYRVVLADRRARLAARPLDAQLRDLGIPTLAILGGRDRMYPCAPTAARYRAAGARVAILEDAGHSPHVERPAEVAELIRELLC</sequence>
<feature type="domain" description="AB hydrolase-1" evidence="1">
    <location>
        <begin position="14"/>
        <end position="226"/>
    </location>
</feature>
<dbReference type="GO" id="GO:0046464">
    <property type="term" value="P:acylglycerol catabolic process"/>
    <property type="evidence" value="ECO:0007669"/>
    <property type="project" value="TreeGrafter"/>
</dbReference>
<dbReference type="InterPro" id="IPR029058">
    <property type="entry name" value="AB_hydrolase_fold"/>
</dbReference>
<dbReference type="InterPro" id="IPR050266">
    <property type="entry name" value="AB_hydrolase_sf"/>
</dbReference>
<dbReference type="OrthoDB" id="5495375at2"/>
<dbReference type="EMBL" id="FNON01000003">
    <property type="protein sequence ID" value="SDX57007.1"/>
    <property type="molecule type" value="Genomic_DNA"/>
</dbReference>
<dbReference type="Gene3D" id="3.40.50.1820">
    <property type="entry name" value="alpha/beta hydrolase"/>
    <property type="match status" value="1"/>
</dbReference>
<dbReference type="InterPro" id="IPR000073">
    <property type="entry name" value="AB_hydrolase_1"/>
</dbReference>